<evidence type="ECO:0000313" key="3">
    <source>
        <dbReference type="Proteomes" id="UP000660675"/>
    </source>
</evidence>
<dbReference type="PANTHER" id="PTHR33744:SF17">
    <property type="entry name" value="CONSERVED PROTEIN"/>
    <property type="match status" value="1"/>
</dbReference>
<evidence type="ECO:0000313" key="2">
    <source>
        <dbReference type="EMBL" id="GGV95906.1"/>
    </source>
</evidence>
<name>A0ABQ2WBE0_9ACTN</name>
<dbReference type="InterPro" id="IPR042070">
    <property type="entry name" value="PucR_C-HTH_sf"/>
</dbReference>
<dbReference type="Proteomes" id="UP000660675">
    <property type="component" value="Unassembled WGS sequence"/>
</dbReference>
<dbReference type="EMBL" id="BMTF01000035">
    <property type="protein sequence ID" value="GGV95906.1"/>
    <property type="molecule type" value="Genomic_DNA"/>
</dbReference>
<dbReference type="PANTHER" id="PTHR33744">
    <property type="entry name" value="CARBOHYDRATE DIACID REGULATOR"/>
    <property type="match status" value="1"/>
</dbReference>
<reference evidence="3" key="1">
    <citation type="journal article" date="2019" name="Int. J. Syst. Evol. Microbiol.">
        <title>The Global Catalogue of Microorganisms (GCM) 10K type strain sequencing project: providing services to taxonomists for standard genome sequencing and annotation.</title>
        <authorList>
            <consortium name="The Broad Institute Genomics Platform"/>
            <consortium name="The Broad Institute Genome Sequencing Center for Infectious Disease"/>
            <person name="Wu L."/>
            <person name="Ma J."/>
        </authorList>
    </citation>
    <scope>NUCLEOTIDE SEQUENCE [LARGE SCALE GENOMIC DNA]</scope>
    <source>
        <strain evidence="3">JCM 4376</strain>
    </source>
</reference>
<gene>
    <name evidence="2" type="ORF">GCM10015535_64330</name>
</gene>
<proteinExistence type="predicted"/>
<organism evidence="2 3">
    <name type="scientific">Streptomyces gelaticus</name>
    <dbReference type="NCBI Taxonomy" id="285446"/>
    <lineage>
        <taxon>Bacteria</taxon>
        <taxon>Bacillati</taxon>
        <taxon>Actinomycetota</taxon>
        <taxon>Actinomycetes</taxon>
        <taxon>Kitasatosporales</taxon>
        <taxon>Streptomycetaceae</taxon>
        <taxon>Streptomyces</taxon>
    </lineage>
</organism>
<sequence length="515" mass="56689">MVTAYRIFESFGPGVATTLVAGRPVEVTGLHVYGDPTGATVGGALVLATGALTAETQLEVMDSATERQAAGVLLRGPVGDRVRQWAVDGHLALGELAEDVGWVQFISMADAMLQQVHAPLDNAHDAHQRIFRLSDDVAELLAAPITVEDLRSQVVAYSAFGETADQVRMDSILGRAVPDRIVTQLRAAGTFRRLAVSHEPFKVEIEDPSFLTRLVVPIRVGPEVIGSVWAIHNGELTPQKRQRLLDMARSLGLLLVRLRAHDELSSRYTADRIREAFRRPVDSSSTEPLVLPAREVRVAALGRLNGTSAQNDLAVWRTVFRRHAWADPILTDMEGLVFAILTDGDGPGSWTWARSLSLNGRIGQVGASRPTSSATALPARNREALEVLGTGVALERPAVSYEEVWAQVVIRRTHASLSSDLIHDLSRLDDKGRDRQVLASTLLTWLMNWGDYNRAARILRLHPNTVRQRMRRIEQLIHRVDLSDPEQRLAVTLVLQAHLHRDEPAQTEPDNTVTG</sequence>
<evidence type="ECO:0000259" key="1">
    <source>
        <dbReference type="Pfam" id="PF13556"/>
    </source>
</evidence>
<dbReference type="InterPro" id="IPR051448">
    <property type="entry name" value="CdaR-like_regulators"/>
</dbReference>
<dbReference type="Gene3D" id="1.10.10.2840">
    <property type="entry name" value="PucR C-terminal helix-turn-helix domain"/>
    <property type="match status" value="1"/>
</dbReference>
<accession>A0ABQ2WBE0</accession>
<dbReference type="InterPro" id="IPR025736">
    <property type="entry name" value="PucR_C-HTH_dom"/>
</dbReference>
<protein>
    <submittedName>
        <fullName evidence="2">PucR family transcriptional regulator</fullName>
    </submittedName>
</protein>
<feature type="domain" description="PucR C-terminal helix-turn-helix" evidence="1">
    <location>
        <begin position="438"/>
        <end position="497"/>
    </location>
</feature>
<dbReference type="Pfam" id="PF13556">
    <property type="entry name" value="HTH_30"/>
    <property type="match status" value="1"/>
</dbReference>
<comment type="caution">
    <text evidence="2">The sequence shown here is derived from an EMBL/GenBank/DDBJ whole genome shotgun (WGS) entry which is preliminary data.</text>
</comment>
<dbReference type="RefSeq" id="WP_189547800.1">
    <property type="nucleotide sequence ID" value="NZ_BMTF01000035.1"/>
</dbReference>
<keyword evidence="3" id="KW-1185">Reference proteome</keyword>